<dbReference type="GO" id="GO:0005886">
    <property type="term" value="C:plasma membrane"/>
    <property type="evidence" value="ECO:0007669"/>
    <property type="project" value="UniProtKB-SubCell"/>
</dbReference>
<sequence>MYLHAASLSGTANHNGQALVRELPVSVQNGVPQQQIQPNTDTQTQVNVDTTAALWGSCRSSWIPEARLYSNPFLLLSSAANLPSPPRNKSLLIPLANRQPCTLWKWTLSQPTRATPITPAARGDQTDMGIDRSRERHKASSKDSVRSERSVVINPPDTPSQESPVHNGEPLPGEPTPAEDQGDDAQDDNWGETTTAVTGTSELSISQEEVVGLGKGLHDRTEDFRRYLPLAVGSLVGLLVLATPWPSCFFRLQACGTACEGLFLSLAFKLLILLMAMWALFLKPGRASLPRVCVYRAFLTPSHSCSPLSLVDSQLFVHYLAVVLLELRHLQPCYSVCVIRSTDGETRHYNIGQLSVQKAALTILEYYYRDFLSITQPFSLPQSIGLPNTWLAPGNTAGAQPGNGNQSRAMVTAAAKRKDSAHNELYYEEADYERRVRKRRARLVVAVEEAFTHIRRMKKEDEQATPSDIMDVR</sequence>
<evidence type="ECO:0000256" key="8">
    <source>
        <dbReference type="SAM" id="Phobius"/>
    </source>
</evidence>
<organism evidence="9 10">
    <name type="scientific">Dissostichus mawsoni</name>
    <name type="common">Antarctic cod</name>
    <dbReference type="NCBI Taxonomy" id="36200"/>
    <lineage>
        <taxon>Eukaryota</taxon>
        <taxon>Metazoa</taxon>
        <taxon>Chordata</taxon>
        <taxon>Craniata</taxon>
        <taxon>Vertebrata</taxon>
        <taxon>Euteleostomi</taxon>
        <taxon>Actinopterygii</taxon>
        <taxon>Neopterygii</taxon>
        <taxon>Teleostei</taxon>
        <taxon>Neoteleostei</taxon>
        <taxon>Acanthomorphata</taxon>
        <taxon>Eupercaria</taxon>
        <taxon>Perciformes</taxon>
        <taxon>Notothenioidei</taxon>
        <taxon>Nototheniidae</taxon>
        <taxon>Dissostichus</taxon>
    </lineage>
</organism>
<dbReference type="OrthoDB" id="8887313at2759"/>
<feature type="transmembrane region" description="Helical" evidence="8">
    <location>
        <begin position="262"/>
        <end position="282"/>
    </location>
</feature>
<evidence type="ECO:0008006" key="11">
    <source>
        <dbReference type="Google" id="ProtNLM"/>
    </source>
</evidence>
<comment type="caution">
    <text evidence="9">The sequence shown here is derived from an EMBL/GenBank/DDBJ whole genome shotgun (WGS) entry which is preliminary data.</text>
</comment>
<evidence type="ECO:0000256" key="4">
    <source>
        <dbReference type="ARBA" id="ARBA00022989"/>
    </source>
</evidence>
<dbReference type="Pfam" id="PF06638">
    <property type="entry name" value="Strabismus"/>
    <property type="match status" value="2"/>
</dbReference>
<gene>
    <name evidence="9" type="ORF">F7725_002020</name>
</gene>
<reference evidence="9 10" key="1">
    <citation type="submission" date="2020-03" db="EMBL/GenBank/DDBJ databases">
        <title>Dissostichus mawsoni Genome sequencing and assembly.</title>
        <authorList>
            <person name="Park H."/>
        </authorList>
    </citation>
    <scope>NUCLEOTIDE SEQUENCE [LARGE SCALE GENOMIC DNA]</scope>
    <source>
        <strain evidence="9">DM0001</strain>
        <tissue evidence="9">Muscle</tissue>
    </source>
</reference>
<accession>A0A7J5Y299</accession>
<evidence type="ECO:0000256" key="7">
    <source>
        <dbReference type="SAM" id="MobiDB-lite"/>
    </source>
</evidence>
<evidence type="ECO:0000256" key="3">
    <source>
        <dbReference type="ARBA" id="ARBA00022692"/>
    </source>
</evidence>
<feature type="transmembrane region" description="Helical" evidence="8">
    <location>
        <begin position="227"/>
        <end position="247"/>
    </location>
</feature>
<feature type="compositionally biased region" description="Acidic residues" evidence="7">
    <location>
        <begin position="180"/>
        <end position="190"/>
    </location>
</feature>
<keyword evidence="10" id="KW-1185">Reference proteome</keyword>
<evidence type="ECO:0000313" key="9">
    <source>
        <dbReference type="EMBL" id="KAF3843171.1"/>
    </source>
</evidence>
<feature type="compositionally biased region" description="Basic and acidic residues" evidence="7">
    <location>
        <begin position="129"/>
        <end position="149"/>
    </location>
</feature>
<dbReference type="AlphaFoldDB" id="A0A7J5Y299"/>
<dbReference type="InterPro" id="IPR009539">
    <property type="entry name" value="VANGL"/>
</dbReference>
<keyword evidence="2" id="KW-1003">Cell membrane</keyword>
<proteinExistence type="inferred from homology"/>
<dbReference type="PANTHER" id="PTHR20886">
    <property type="entry name" value="VANG-LIKE PROTEIN"/>
    <property type="match status" value="1"/>
</dbReference>
<evidence type="ECO:0000256" key="5">
    <source>
        <dbReference type="ARBA" id="ARBA00023136"/>
    </source>
</evidence>
<evidence type="ECO:0000256" key="1">
    <source>
        <dbReference type="ARBA" id="ARBA00004651"/>
    </source>
</evidence>
<keyword evidence="4 8" id="KW-1133">Transmembrane helix</keyword>
<keyword evidence="3 8" id="KW-0812">Transmembrane</keyword>
<dbReference type="Proteomes" id="UP000518266">
    <property type="component" value="Unassembled WGS sequence"/>
</dbReference>
<protein>
    <recommendedName>
        <fullName evidence="11">Vang-like protein</fullName>
    </recommendedName>
</protein>
<evidence type="ECO:0000256" key="6">
    <source>
        <dbReference type="ARBA" id="ARBA00025718"/>
    </source>
</evidence>
<comment type="similarity">
    <text evidence="6">Belongs to the Vang family.</text>
</comment>
<name>A0A7J5Y299_DISMA</name>
<evidence type="ECO:0000313" key="10">
    <source>
        <dbReference type="Proteomes" id="UP000518266"/>
    </source>
</evidence>
<dbReference type="EMBL" id="JAAKFY010000018">
    <property type="protein sequence ID" value="KAF3843171.1"/>
    <property type="molecule type" value="Genomic_DNA"/>
</dbReference>
<evidence type="ECO:0000256" key="2">
    <source>
        <dbReference type="ARBA" id="ARBA00022475"/>
    </source>
</evidence>
<feature type="compositionally biased region" description="Polar residues" evidence="7">
    <location>
        <begin position="191"/>
        <end position="201"/>
    </location>
</feature>
<feature type="region of interest" description="Disordered" evidence="7">
    <location>
        <begin position="114"/>
        <end position="201"/>
    </location>
</feature>
<keyword evidence="5 8" id="KW-0472">Membrane</keyword>
<comment type="subcellular location">
    <subcellularLocation>
        <location evidence="1">Cell membrane</location>
        <topology evidence="1">Multi-pass membrane protein</topology>
    </subcellularLocation>
</comment>